<gene>
    <name evidence="1" type="ORF">SAMN05444145_104263</name>
</gene>
<dbReference type="RefSeq" id="WP_010262651.1">
    <property type="nucleotide sequence ID" value="NZ_CAEG01000011.1"/>
</dbReference>
<dbReference type="Proteomes" id="UP000183253">
    <property type="component" value="Unassembled WGS sequence"/>
</dbReference>
<reference evidence="1 2" key="1">
    <citation type="submission" date="2016-10" db="EMBL/GenBank/DDBJ databases">
        <authorList>
            <person name="de Groot N.N."/>
        </authorList>
    </citation>
    <scope>NUCLEOTIDE SEQUENCE [LARGE SCALE GENOMIC DNA]</scope>
    <source>
        <strain evidence="1 2">DSM 25383</strain>
    </source>
</reference>
<dbReference type="PROSITE" id="PS51257">
    <property type="entry name" value="PROKAR_LIPOPROTEIN"/>
    <property type="match status" value="1"/>
</dbReference>
<dbReference type="STRING" id="1033731.SAMN05444145_104263"/>
<organism evidence="1 2">
    <name type="scientific">Alistipes timonensis JC136</name>
    <dbReference type="NCBI Taxonomy" id="1033731"/>
    <lineage>
        <taxon>Bacteria</taxon>
        <taxon>Pseudomonadati</taxon>
        <taxon>Bacteroidota</taxon>
        <taxon>Bacteroidia</taxon>
        <taxon>Bacteroidales</taxon>
        <taxon>Rikenellaceae</taxon>
        <taxon>Alistipes</taxon>
    </lineage>
</organism>
<proteinExistence type="predicted"/>
<evidence type="ECO:0000313" key="1">
    <source>
        <dbReference type="EMBL" id="SEA58187.1"/>
    </source>
</evidence>
<dbReference type="AlphaFoldDB" id="A0A1H4CCR3"/>
<name>A0A1H4CCR3_9BACT</name>
<evidence type="ECO:0000313" key="2">
    <source>
        <dbReference type="Proteomes" id="UP000183253"/>
    </source>
</evidence>
<dbReference type="InterPro" id="IPR017853">
    <property type="entry name" value="GH"/>
</dbReference>
<dbReference type="OrthoDB" id="781226at2"/>
<dbReference type="Gene3D" id="3.20.20.80">
    <property type="entry name" value="Glycosidases"/>
    <property type="match status" value="1"/>
</dbReference>
<evidence type="ECO:0008006" key="3">
    <source>
        <dbReference type="Google" id="ProtNLM"/>
    </source>
</evidence>
<dbReference type="EMBL" id="FNRI01000004">
    <property type="protein sequence ID" value="SEA58187.1"/>
    <property type="molecule type" value="Genomic_DNA"/>
</dbReference>
<protein>
    <recommendedName>
        <fullName evidence="3">Alpha-galactosidase</fullName>
    </recommendedName>
</protein>
<keyword evidence="2" id="KW-1185">Reference proteome</keyword>
<accession>A0A1H4CCR3</accession>
<sequence length="491" mass="55046">MKRLLISLVGAAALFAACNSGRALRIEVTDRVVSADYIGNGVEWDPYDEAGAWGAEVSDADWGKLFERLDFMRPGYVRCMINSPYRYYDAATGRYDRMRNLASLRRLLQYCQDKGITVAYGEYNPPTWAMKDSQRWVEMSVDYLNFLVCDLGFDCIRHFIIFNEPDGSWASTNGDYDLWRSMARRFDAEMARYPELKRKVSLAAPDVVMSYKNPASEYDAAGWVARSAQDLGAQIGVYDVHAYPGQHEVRSGAYAEKLRRIRAEVPAGKKLILGEAGYKYSSPEDSLLKAEYDRRVVGHPFTKGSDCNMLCYDYFYGLDMPLLAMEVMNNGLSGVAAWMLDDAMHSNGDSGRTEDVKIWGMWNILGEEVFGDASQEELRPWYYTWSLMCRCFPAGCDILACGVPQRDGVRVAAARKDGAYSVAAVNFSQESCDIEIALPGDFAGGVLYRYTENGRACDERGLPVPCERGIAGRSFRTTLPAESFVLLTNIE</sequence>
<dbReference type="SUPFAM" id="SSF51445">
    <property type="entry name" value="(Trans)glycosidases"/>
    <property type="match status" value="1"/>
</dbReference>